<dbReference type="CDD" id="cd07377">
    <property type="entry name" value="WHTH_GntR"/>
    <property type="match status" value="1"/>
</dbReference>
<keyword evidence="2" id="KW-0663">Pyridoxal phosphate</keyword>
<evidence type="ECO:0000259" key="6">
    <source>
        <dbReference type="PROSITE" id="PS50949"/>
    </source>
</evidence>
<keyword evidence="5" id="KW-0804">Transcription</keyword>
<dbReference type="InterPro" id="IPR015424">
    <property type="entry name" value="PyrdxlP-dep_Trfase"/>
</dbReference>
<dbReference type="Pfam" id="PF00392">
    <property type="entry name" value="GntR"/>
    <property type="match status" value="1"/>
</dbReference>
<dbReference type="Proteomes" id="UP000637578">
    <property type="component" value="Unassembled WGS sequence"/>
</dbReference>
<dbReference type="Gene3D" id="1.10.10.10">
    <property type="entry name" value="Winged helix-like DNA-binding domain superfamily/Winged helix DNA-binding domain"/>
    <property type="match status" value="1"/>
</dbReference>
<evidence type="ECO:0000256" key="2">
    <source>
        <dbReference type="ARBA" id="ARBA00022898"/>
    </source>
</evidence>
<evidence type="ECO:0000256" key="3">
    <source>
        <dbReference type="ARBA" id="ARBA00023015"/>
    </source>
</evidence>
<dbReference type="InterPro" id="IPR051446">
    <property type="entry name" value="HTH_trans_reg/aminotransferase"/>
</dbReference>
<dbReference type="SMART" id="SM00345">
    <property type="entry name" value="HTH_GNTR"/>
    <property type="match status" value="1"/>
</dbReference>
<dbReference type="PANTHER" id="PTHR46577:SF1">
    <property type="entry name" value="HTH-TYPE TRANSCRIPTIONAL REGULATORY PROTEIN GABR"/>
    <property type="match status" value="1"/>
</dbReference>
<dbReference type="Pfam" id="PF00155">
    <property type="entry name" value="Aminotran_1_2"/>
    <property type="match status" value="1"/>
</dbReference>
<dbReference type="RefSeq" id="WP_189061713.1">
    <property type="nucleotide sequence ID" value="NZ_BMMK01000048.1"/>
</dbReference>
<name>A0A8J3CL20_9PSEU</name>
<organism evidence="7 8">
    <name type="scientific">Longimycelium tulufanense</name>
    <dbReference type="NCBI Taxonomy" id="907463"/>
    <lineage>
        <taxon>Bacteria</taxon>
        <taxon>Bacillati</taxon>
        <taxon>Actinomycetota</taxon>
        <taxon>Actinomycetes</taxon>
        <taxon>Pseudonocardiales</taxon>
        <taxon>Pseudonocardiaceae</taxon>
        <taxon>Longimycelium</taxon>
    </lineage>
</organism>
<evidence type="ECO:0000256" key="4">
    <source>
        <dbReference type="ARBA" id="ARBA00023125"/>
    </source>
</evidence>
<dbReference type="GO" id="GO:0030170">
    <property type="term" value="F:pyridoxal phosphate binding"/>
    <property type="evidence" value="ECO:0007669"/>
    <property type="project" value="InterPro"/>
</dbReference>
<dbReference type="CDD" id="cd00609">
    <property type="entry name" value="AAT_like"/>
    <property type="match status" value="1"/>
</dbReference>
<comment type="similarity">
    <text evidence="1">In the C-terminal section; belongs to the class-I pyridoxal-phosphate-dependent aminotransferase family.</text>
</comment>
<evidence type="ECO:0000313" key="8">
    <source>
        <dbReference type="Proteomes" id="UP000637578"/>
    </source>
</evidence>
<accession>A0A8J3CL20</accession>
<dbReference type="GO" id="GO:0003700">
    <property type="term" value="F:DNA-binding transcription factor activity"/>
    <property type="evidence" value="ECO:0007669"/>
    <property type="project" value="InterPro"/>
</dbReference>
<dbReference type="PRINTS" id="PR00035">
    <property type="entry name" value="HTHGNTR"/>
</dbReference>
<dbReference type="GO" id="GO:0003677">
    <property type="term" value="F:DNA binding"/>
    <property type="evidence" value="ECO:0007669"/>
    <property type="project" value="UniProtKB-KW"/>
</dbReference>
<keyword evidence="8" id="KW-1185">Reference proteome</keyword>
<dbReference type="Gene3D" id="3.40.640.10">
    <property type="entry name" value="Type I PLP-dependent aspartate aminotransferase-like (Major domain)"/>
    <property type="match status" value="1"/>
</dbReference>
<dbReference type="InterPro" id="IPR036390">
    <property type="entry name" value="WH_DNA-bd_sf"/>
</dbReference>
<dbReference type="InterPro" id="IPR004839">
    <property type="entry name" value="Aminotransferase_I/II_large"/>
</dbReference>
<dbReference type="PANTHER" id="PTHR46577">
    <property type="entry name" value="HTH-TYPE TRANSCRIPTIONAL REGULATORY PROTEIN GABR"/>
    <property type="match status" value="1"/>
</dbReference>
<gene>
    <name evidence="7" type="ORF">GCM10012275_59040</name>
</gene>
<proteinExistence type="inferred from homology"/>
<dbReference type="InterPro" id="IPR036388">
    <property type="entry name" value="WH-like_DNA-bd_sf"/>
</dbReference>
<comment type="caution">
    <text evidence="7">The sequence shown here is derived from an EMBL/GenBank/DDBJ whole genome shotgun (WGS) entry which is preliminary data.</text>
</comment>
<feature type="domain" description="HTH gntR-type" evidence="6">
    <location>
        <begin position="15"/>
        <end position="83"/>
    </location>
</feature>
<keyword evidence="3" id="KW-0805">Transcription regulation</keyword>
<dbReference type="AlphaFoldDB" id="A0A8J3CL20"/>
<dbReference type="SUPFAM" id="SSF46785">
    <property type="entry name" value="Winged helix' DNA-binding domain"/>
    <property type="match status" value="1"/>
</dbReference>
<evidence type="ECO:0000313" key="7">
    <source>
        <dbReference type="EMBL" id="GGM80573.1"/>
    </source>
</evidence>
<dbReference type="PROSITE" id="PS50949">
    <property type="entry name" value="HTH_GNTR"/>
    <property type="match status" value="1"/>
</dbReference>
<keyword evidence="4" id="KW-0238">DNA-binding</keyword>
<reference evidence="7" key="1">
    <citation type="journal article" date="2014" name="Int. J. Syst. Evol. Microbiol.">
        <title>Complete genome sequence of Corynebacterium casei LMG S-19264T (=DSM 44701T), isolated from a smear-ripened cheese.</title>
        <authorList>
            <consortium name="US DOE Joint Genome Institute (JGI-PGF)"/>
            <person name="Walter F."/>
            <person name="Albersmeier A."/>
            <person name="Kalinowski J."/>
            <person name="Ruckert C."/>
        </authorList>
    </citation>
    <scope>NUCLEOTIDE SEQUENCE</scope>
    <source>
        <strain evidence="7">CGMCC 4.5737</strain>
    </source>
</reference>
<evidence type="ECO:0000256" key="1">
    <source>
        <dbReference type="ARBA" id="ARBA00005384"/>
    </source>
</evidence>
<evidence type="ECO:0000256" key="5">
    <source>
        <dbReference type="ARBA" id="ARBA00023163"/>
    </source>
</evidence>
<dbReference type="InterPro" id="IPR015421">
    <property type="entry name" value="PyrdxlP-dep_Trfase_major"/>
</dbReference>
<reference evidence="7" key="2">
    <citation type="submission" date="2020-09" db="EMBL/GenBank/DDBJ databases">
        <authorList>
            <person name="Sun Q."/>
            <person name="Zhou Y."/>
        </authorList>
    </citation>
    <scope>NUCLEOTIDE SEQUENCE</scope>
    <source>
        <strain evidence="7">CGMCC 4.5737</strain>
    </source>
</reference>
<sequence>MSWHLSITVDRRSSGSLTEQVLRQIKQLIRDQVLRPGVRLPSTRQLATDLNVSRSVVVEAYQQLIAEGWLASSQRSGTWVSYRAEQCSRRGRYVANSSHDNLRQTHLDLRPTGADITAFPRKEWLGCLTIVLRRASRLDLDYPPTSGVPALREELAQYLGRVRGLRVLPDQVVVTVGFAQGLSLVGHMLRRLGIHSIALEDPGQPYLRNFIEKIGLRTVGVPVDENGIDVAALERSAARSVLVTPAHQFPTGVVLAPHRRAALLDWAERVDGLIIEDDYDGELWHEPSDWRPTLQSMSPCRVIYGGTASKTLAPGLRLGWLCVPPTLVRELERAREGHDLGTGSIEQLAYSEFIRTGRLDRHLRRMRARYRERRRTLVNVLSERLPDLQLCGSAVGAHAYLRLPPRLDERSLVTRVARQRLLIPGVTHFGLGHASPAPGLIVGYAFPPMTILVEALHILAAAADDLAGSVHLAPATSLRG</sequence>
<protein>
    <submittedName>
        <fullName evidence="7">GntR family transcriptional regulator</fullName>
    </submittedName>
</protein>
<dbReference type="InterPro" id="IPR000524">
    <property type="entry name" value="Tscrpt_reg_HTH_GntR"/>
</dbReference>
<dbReference type="EMBL" id="BMMK01000048">
    <property type="protein sequence ID" value="GGM80573.1"/>
    <property type="molecule type" value="Genomic_DNA"/>
</dbReference>
<dbReference type="SUPFAM" id="SSF53383">
    <property type="entry name" value="PLP-dependent transferases"/>
    <property type="match status" value="1"/>
</dbReference>